<gene>
    <name evidence="2" type="ORF">RDB_LOCUS80075</name>
</gene>
<evidence type="ECO:0000313" key="3">
    <source>
        <dbReference type="Proteomes" id="UP000663827"/>
    </source>
</evidence>
<proteinExistence type="predicted"/>
<evidence type="ECO:0000313" key="2">
    <source>
        <dbReference type="EMBL" id="CAE7145179.1"/>
    </source>
</evidence>
<evidence type="ECO:0000256" key="1">
    <source>
        <dbReference type="SAM" id="MobiDB-lite"/>
    </source>
</evidence>
<reference evidence="2" key="1">
    <citation type="submission" date="2021-01" db="EMBL/GenBank/DDBJ databases">
        <authorList>
            <person name="Kaushik A."/>
        </authorList>
    </citation>
    <scope>NUCLEOTIDE SEQUENCE</scope>
    <source>
        <strain evidence="2">AG5</strain>
    </source>
</reference>
<dbReference type="EMBL" id="CAJNJQ010001630">
    <property type="protein sequence ID" value="CAE7145179.1"/>
    <property type="molecule type" value="Genomic_DNA"/>
</dbReference>
<sequence length="289" mass="32462">MDRDLQPKGAVDSHETNEGKEKLEVQEQVPTGLQEQNAQATQETNNTPGPKDMSHLEEWKDLMVNQINALNAKIGREDFTAVDSDSKSILRQLEPTKAYSFSTDGRREMGISILESLGNVVLFNLRHFDRNAKYLDIACYCIEQAVTFIPPEHHTYAGWNFNLAKCLQQRFEVTAQLKDIDDSLNLLSTAMAYTQPDNPLLLREIELVGIAYQRRFTRLFQSEDINNAIQSFSTALSIAPQGSTIIPTLRIRRSELYVSGSQAYSATAIRVFQGTLINSAGHITSNFSD</sequence>
<dbReference type="AlphaFoldDB" id="A0A8H3E4G9"/>
<feature type="compositionally biased region" description="Polar residues" evidence="1">
    <location>
        <begin position="28"/>
        <end position="48"/>
    </location>
</feature>
<dbReference type="Gene3D" id="1.25.40.10">
    <property type="entry name" value="Tetratricopeptide repeat domain"/>
    <property type="match status" value="1"/>
</dbReference>
<accession>A0A8H3E4G9</accession>
<organism evidence="2 3">
    <name type="scientific">Rhizoctonia solani</name>
    <dbReference type="NCBI Taxonomy" id="456999"/>
    <lineage>
        <taxon>Eukaryota</taxon>
        <taxon>Fungi</taxon>
        <taxon>Dikarya</taxon>
        <taxon>Basidiomycota</taxon>
        <taxon>Agaricomycotina</taxon>
        <taxon>Agaricomycetes</taxon>
        <taxon>Cantharellales</taxon>
        <taxon>Ceratobasidiaceae</taxon>
        <taxon>Rhizoctonia</taxon>
    </lineage>
</organism>
<name>A0A8H3E4G9_9AGAM</name>
<feature type="compositionally biased region" description="Basic and acidic residues" evidence="1">
    <location>
        <begin position="1"/>
        <end position="25"/>
    </location>
</feature>
<protein>
    <submittedName>
        <fullName evidence="2">Uncharacterized protein</fullName>
    </submittedName>
</protein>
<comment type="caution">
    <text evidence="2">The sequence shown here is derived from an EMBL/GenBank/DDBJ whole genome shotgun (WGS) entry which is preliminary data.</text>
</comment>
<dbReference type="Proteomes" id="UP000663827">
    <property type="component" value="Unassembled WGS sequence"/>
</dbReference>
<dbReference type="InterPro" id="IPR011990">
    <property type="entry name" value="TPR-like_helical_dom_sf"/>
</dbReference>
<feature type="region of interest" description="Disordered" evidence="1">
    <location>
        <begin position="1"/>
        <end position="54"/>
    </location>
</feature>